<comment type="subcellular location">
    <subcellularLocation>
        <location evidence="1">Cell membrane</location>
        <topology evidence="1">Multi-pass membrane protein</topology>
    </subcellularLocation>
</comment>
<evidence type="ECO:0000313" key="9">
    <source>
        <dbReference type="Proteomes" id="UP000383971"/>
    </source>
</evidence>
<feature type="domain" description="Membrane transport protein MMPL" evidence="7">
    <location>
        <begin position="194"/>
        <end position="434"/>
    </location>
</feature>
<dbReference type="InterPro" id="IPR050545">
    <property type="entry name" value="Mycobact_MmpL"/>
</dbReference>
<feature type="transmembrane region" description="Helical" evidence="6">
    <location>
        <begin position="845"/>
        <end position="864"/>
    </location>
</feature>
<proteinExistence type="predicted"/>
<feature type="transmembrane region" description="Helical" evidence="6">
    <location>
        <begin position="272"/>
        <end position="291"/>
    </location>
</feature>
<organism evidence="8 9">
    <name type="scientific">Pandoraea communis</name>
    <dbReference type="NCBI Taxonomy" id="2508297"/>
    <lineage>
        <taxon>Bacteria</taxon>
        <taxon>Pseudomonadati</taxon>
        <taxon>Pseudomonadota</taxon>
        <taxon>Betaproteobacteria</taxon>
        <taxon>Burkholderiales</taxon>
        <taxon>Burkholderiaceae</taxon>
        <taxon>Pandoraea</taxon>
    </lineage>
</organism>
<name>A0A5E4UXW2_9BURK</name>
<keyword evidence="5 6" id="KW-0472">Membrane</keyword>
<evidence type="ECO:0000256" key="1">
    <source>
        <dbReference type="ARBA" id="ARBA00004651"/>
    </source>
</evidence>
<dbReference type="InterPro" id="IPR004869">
    <property type="entry name" value="MMPL_dom"/>
</dbReference>
<accession>A0A5E4UXW2</accession>
<dbReference type="Pfam" id="PF03176">
    <property type="entry name" value="MMPL"/>
    <property type="match status" value="1"/>
</dbReference>
<dbReference type="EMBL" id="CABPSE010000007">
    <property type="protein sequence ID" value="VVE04818.1"/>
    <property type="molecule type" value="Genomic_DNA"/>
</dbReference>
<keyword evidence="9" id="KW-1185">Reference proteome</keyword>
<dbReference type="InterPro" id="IPR017841">
    <property type="entry name" value="Hopanoid_biosynth_HpnN"/>
</dbReference>
<dbReference type="PANTHER" id="PTHR33406">
    <property type="entry name" value="MEMBRANE PROTEIN MJ1562-RELATED"/>
    <property type="match status" value="1"/>
</dbReference>
<sequence length="877" mass="92360">MLTSLVVRIVRFSAKHAYPVIFASLLLVIASSVYVAKHFAINTDISSLIDSNTPAAERGREIDRAFPQKADITLAVVQAPAVEFADRAAAELAEKLSTETDAFRSVSRPGSGEFFARNALLFASLDDVKTLTGKLEDAKPLLNRLARDPSLTGLSNLLSVTLQTPLLTGQVKLPDMARLLGRAADTTEAVLAGRPAGMSWRALVVPDTVARSYVQVQPVLDYAALEAGANAASRIREAAADLKLAERYGATVRLTGPRPLSDEEFASVREDAGSNAVITLLAVLVVLWLAVRSGKMILAVFITLLAGLVVTFALGLMMVGALNMISVAFAVLFVGIGVDFGIQFGVRYRDERHRLDNDGKSSADDVLRGALTGAGKAIAMPLSLAAAATAASFFSFLPTDYRGVSELGLIAGVGILCVAFPSAITLLPALISVFKPKGEASPPGFRSLGPVDDFTDKYRKPLLYGTLALVIAGLPLLAHLHFDFNPLHLKDPKTESMATLLDLANSPEAGVNDVQLLAPNLDAANAEAAKLRAVPEVGRVVTLTTFIPAEQPAKLAQIGTAAASLLPVLSQTPLAPVADAARVSSLKTAAGQLEDAALDHPGEGAKEAQRLATALRKLAAADAATRDRADRAIAEPLKLALGQLRDALQPREVTRESLPKDIVSQWVAADGRALVNISPHVAKGADPSDDAMLRKFSAAVLASAPDAVGGPISILRSADTIIRAFIEAGLWALLSITVLLWLALRNFGDVLRTLVPLLVSAAVTLEITVLIGLPLNFANIIALPLLLGVGVAFKIYYVIAWREGKTHLLASSLTQAIVLSAATTGIAFGSLWLSHHPGTSSMGKLLALSLVCTLIGAVFFQPVLMGKPRAKEAQAKA</sequence>
<dbReference type="NCBIfam" id="TIGR03480">
    <property type="entry name" value="HpnN"/>
    <property type="match status" value="1"/>
</dbReference>
<evidence type="ECO:0000256" key="2">
    <source>
        <dbReference type="ARBA" id="ARBA00022475"/>
    </source>
</evidence>
<keyword evidence="4 6" id="KW-1133">Transmembrane helix</keyword>
<evidence type="ECO:0000256" key="6">
    <source>
        <dbReference type="SAM" id="Phobius"/>
    </source>
</evidence>
<reference evidence="8 9" key="1">
    <citation type="submission" date="2019-08" db="EMBL/GenBank/DDBJ databases">
        <authorList>
            <person name="Peeters C."/>
        </authorList>
    </citation>
    <scope>NUCLEOTIDE SEQUENCE [LARGE SCALE GENOMIC DNA]</scope>
    <source>
        <strain evidence="8 9">LMG 31111</strain>
    </source>
</reference>
<evidence type="ECO:0000256" key="3">
    <source>
        <dbReference type="ARBA" id="ARBA00022692"/>
    </source>
</evidence>
<feature type="transmembrane region" description="Helical" evidence="6">
    <location>
        <begin position="298"/>
        <end position="319"/>
    </location>
</feature>
<feature type="transmembrane region" description="Helical" evidence="6">
    <location>
        <begin position="325"/>
        <end position="346"/>
    </location>
</feature>
<evidence type="ECO:0000256" key="4">
    <source>
        <dbReference type="ARBA" id="ARBA00022989"/>
    </source>
</evidence>
<feature type="transmembrane region" description="Helical" evidence="6">
    <location>
        <begin position="813"/>
        <end position="833"/>
    </location>
</feature>
<protein>
    <submittedName>
        <fullName evidence="8">RND transporter</fullName>
    </submittedName>
</protein>
<feature type="transmembrane region" description="Helical" evidence="6">
    <location>
        <begin position="409"/>
        <end position="431"/>
    </location>
</feature>
<feature type="transmembrane region" description="Helical" evidence="6">
    <location>
        <begin position="377"/>
        <end position="397"/>
    </location>
</feature>
<dbReference type="AlphaFoldDB" id="A0A5E4UXW2"/>
<dbReference type="GO" id="GO:0005886">
    <property type="term" value="C:plasma membrane"/>
    <property type="evidence" value="ECO:0007669"/>
    <property type="project" value="UniProtKB-SubCell"/>
</dbReference>
<dbReference type="PANTHER" id="PTHR33406:SF13">
    <property type="entry name" value="MEMBRANE PROTEIN YDFJ"/>
    <property type="match status" value="1"/>
</dbReference>
<feature type="transmembrane region" description="Helical" evidence="6">
    <location>
        <begin position="462"/>
        <end position="482"/>
    </location>
</feature>
<keyword evidence="3 6" id="KW-0812">Transmembrane</keyword>
<evidence type="ECO:0000313" key="8">
    <source>
        <dbReference type="EMBL" id="VVE04818.1"/>
    </source>
</evidence>
<dbReference type="RefSeq" id="WP_150585063.1">
    <property type="nucleotide sequence ID" value="NZ_CABPSE010000007.1"/>
</dbReference>
<dbReference type="Proteomes" id="UP000383971">
    <property type="component" value="Unassembled WGS sequence"/>
</dbReference>
<feature type="transmembrane region" description="Helical" evidence="6">
    <location>
        <begin position="17"/>
        <end position="36"/>
    </location>
</feature>
<gene>
    <name evidence="8" type="ORF">PCO31111_02340</name>
</gene>
<evidence type="ECO:0000259" key="7">
    <source>
        <dbReference type="Pfam" id="PF03176"/>
    </source>
</evidence>
<dbReference type="Gene3D" id="1.20.1640.10">
    <property type="entry name" value="Multidrug efflux transporter AcrB transmembrane domain"/>
    <property type="match status" value="2"/>
</dbReference>
<feature type="transmembrane region" description="Helical" evidence="6">
    <location>
        <begin position="781"/>
        <end position="801"/>
    </location>
</feature>
<feature type="transmembrane region" description="Helical" evidence="6">
    <location>
        <begin position="754"/>
        <end position="775"/>
    </location>
</feature>
<dbReference type="SUPFAM" id="SSF82866">
    <property type="entry name" value="Multidrug efflux transporter AcrB transmembrane domain"/>
    <property type="match status" value="2"/>
</dbReference>
<evidence type="ECO:0000256" key="5">
    <source>
        <dbReference type="ARBA" id="ARBA00023136"/>
    </source>
</evidence>
<keyword evidence="2" id="KW-1003">Cell membrane</keyword>
<feature type="transmembrane region" description="Helical" evidence="6">
    <location>
        <begin position="721"/>
        <end position="742"/>
    </location>
</feature>